<sequence length="185" mass="19339">METPPVVIKQSMCFLSNASRMILVSELFVSAAIPRSTTLYPEFSTMEISVGRLLSTPIVGLRYTLINLTPTLANAPISPPPTDILDPLASTRLPFLVSEPTALIFSPDLTSCARISTSFSSLPSSVVCTSFVSSTITTALAPSGNGAPVVILAISPETSTFFSFLLACDTVTTGYVPGPSSATTA</sequence>
<keyword evidence="2" id="KW-1185">Reference proteome</keyword>
<reference evidence="1" key="1">
    <citation type="journal article" date="2021" name="Open Biol.">
        <title>Shared evolutionary footprints suggest mitochondrial oxidative damage underlies multiple complex I losses in fungi.</title>
        <authorList>
            <person name="Schikora-Tamarit M.A."/>
            <person name="Marcet-Houben M."/>
            <person name="Nosek J."/>
            <person name="Gabaldon T."/>
        </authorList>
    </citation>
    <scope>NUCLEOTIDE SEQUENCE</scope>
    <source>
        <strain evidence="1">CBS6075</strain>
    </source>
</reference>
<protein>
    <submittedName>
        <fullName evidence="1">Uncharacterized protein</fullName>
    </submittedName>
</protein>
<evidence type="ECO:0000313" key="2">
    <source>
        <dbReference type="Proteomes" id="UP000769157"/>
    </source>
</evidence>
<proteinExistence type="predicted"/>
<dbReference type="EMBL" id="JAEUBE010000158">
    <property type="protein sequence ID" value="KAH3668333.1"/>
    <property type="molecule type" value="Genomic_DNA"/>
</dbReference>
<evidence type="ECO:0000313" key="1">
    <source>
        <dbReference type="EMBL" id="KAH3668333.1"/>
    </source>
</evidence>
<name>A0A9P8P9T5_9ASCO</name>
<reference evidence="1" key="2">
    <citation type="submission" date="2021-01" db="EMBL/GenBank/DDBJ databases">
        <authorList>
            <person name="Schikora-Tamarit M.A."/>
        </authorList>
    </citation>
    <scope>NUCLEOTIDE SEQUENCE</scope>
    <source>
        <strain evidence="1">CBS6075</strain>
    </source>
</reference>
<dbReference type="AlphaFoldDB" id="A0A9P8P9T5"/>
<dbReference type="GeneID" id="70234054"/>
<gene>
    <name evidence="1" type="ORF">OGAPHI_002087</name>
</gene>
<dbReference type="RefSeq" id="XP_046062747.1">
    <property type="nucleotide sequence ID" value="XM_046202918.1"/>
</dbReference>
<comment type="caution">
    <text evidence="1">The sequence shown here is derived from an EMBL/GenBank/DDBJ whole genome shotgun (WGS) entry which is preliminary data.</text>
</comment>
<dbReference type="Proteomes" id="UP000769157">
    <property type="component" value="Unassembled WGS sequence"/>
</dbReference>
<accession>A0A9P8P9T5</accession>
<organism evidence="1 2">
    <name type="scientific">Ogataea philodendri</name>
    <dbReference type="NCBI Taxonomy" id="1378263"/>
    <lineage>
        <taxon>Eukaryota</taxon>
        <taxon>Fungi</taxon>
        <taxon>Dikarya</taxon>
        <taxon>Ascomycota</taxon>
        <taxon>Saccharomycotina</taxon>
        <taxon>Pichiomycetes</taxon>
        <taxon>Pichiales</taxon>
        <taxon>Pichiaceae</taxon>
        <taxon>Ogataea</taxon>
    </lineage>
</organism>